<dbReference type="PANTHER" id="PTHR38031:SF1">
    <property type="entry name" value="SULFUR CARRIER PROTEIN CYSO"/>
    <property type="match status" value="1"/>
</dbReference>
<dbReference type="EMBL" id="JBHLWN010000074">
    <property type="protein sequence ID" value="MFC0214455.1"/>
    <property type="molecule type" value="Genomic_DNA"/>
</dbReference>
<protein>
    <submittedName>
        <fullName evidence="1">MoaD/ThiS family protein</fullName>
    </submittedName>
</protein>
<dbReference type="Proteomes" id="UP001589776">
    <property type="component" value="Unassembled WGS sequence"/>
</dbReference>
<dbReference type="Pfam" id="PF02597">
    <property type="entry name" value="ThiS"/>
    <property type="match status" value="1"/>
</dbReference>
<dbReference type="SUPFAM" id="SSF54285">
    <property type="entry name" value="MoaD/ThiS"/>
    <property type="match status" value="1"/>
</dbReference>
<evidence type="ECO:0000313" key="1">
    <source>
        <dbReference type="EMBL" id="MFC0214455.1"/>
    </source>
</evidence>
<gene>
    <name evidence="1" type="ORF">ACFFK0_18655</name>
</gene>
<dbReference type="Gene3D" id="3.10.20.30">
    <property type="match status" value="1"/>
</dbReference>
<dbReference type="InterPro" id="IPR016155">
    <property type="entry name" value="Mopterin_synth/thiamin_S_b"/>
</dbReference>
<keyword evidence="2" id="KW-1185">Reference proteome</keyword>
<proteinExistence type="predicted"/>
<evidence type="ECO:0000313" key="2">
    <source>
        <dbReference type="Proteomes" id="UP001589776"/>
    </source>
</evidence>
<comment type="caution">
    <text evidence="1">The sequence shown here is derived from an EMBL/GenBank/DDBJ whole genome shotgun (WGS) entry which is preliminary data.</text>
</comment>
<dbReference type="RefSeq" id="WP_377471827.1">
    <property type="nucleotide sequence ID" value="NZ_JBHLWN010000074.1"/>
</dbReference>
<sequence>MPTIDCSVPSLISDCTGGKARFTMEADTLEQAIQRMMERYPLLRVHVMTETGAIRKHVMICYNDDNIAWLERLDVPVCDGDRLAVVQLVSGG</sequence>
<name>A0ABV6DP83_9BACL</name>
<reference evidence="1 2" key="1">
    <citation type="submission" date="2024-09" db="EMBL/GenBank/DDBJ databases">
        <authorList>
            <person name="Sun Q."/>
            <person name="Mori K."/>
        </authorList>
    </citation>
    <scope>NUCLEOTIDE SEQUENCE [LARGE SCALE GENOMIC DNA]</scope>
    <source>
        <strain evidence="1 2">CCM 7759</strain>
    </source>
</reference>
<organism evidence="1 2">
    <name type="scientific">Paenibacillus chartarius</name>
    <dbReference type="NCBI Taxonomy" id="747481"/>
    <lineage>
        <taxon>Bacteria</taxon>
        <taxon>Bacillati</taxon>
        <taxon>Bacillota</taxon>
        <taxon>Bacilli</taxon>
        <taxon>Bacillales</taxon>
        <taxon>Paenibacillaceae</taxon>
        <taxon>Paenibacillus</taxon>
    </lineage>
</organism>
<dbReference type="InterPro" id="IPR012675">
    <property type="entry name" value="Beta-grasp_dom_sf"/>
</dbReference>
<dbReference type="InterPro" id="IPR052045">
    <property type="entry name" value="Sulfur_Carrier/Prot_Modifier"/>
</dbReference>
<dbReference type="InterPro" id="IPR003749">
    <property type="entry name" value="ThiS/MoaD-like"/>
</dbReference>
<accession>A0ABV6DP83</accession>
<dbReference type="PANTHER" id="PTHR38031">
    <property type="entry name" value="SULFUR CARRIER PROTEIN SLR0821-RELATED"/>
    <property type="match status" value="1"/>
</dbReference>